<dbReference type="Gene3D" id="3.20.20.120">
    <property type="entry name" value="Enolase-like C-terminal domain"/>
    <property type="match status" value="1"/>
</dbReference>
<accession>A0A1F7US37</accession>
<comment type="pathway">
    <text evidence="1 9">Carbohydrate degradation; glycolysis; pyruvate from D-glyceraldehyde 3-phosphate: step 4/5.</text>
</comment>
<dbReference type="InterPro" id="IPR029017">
    <property type="entry name" value="Enolase-like_N"/>
</dbReference>
<feature type="binding site" evidence="11">
    <location>
        <position position="291"/>
    </location>
    <ligand>
        <name>substrate</name>
    </ligand>
</feature>
<evidence type="ECO:0000256" key="8">
    <source>
        <dbReference type="ARBA" id="ARBA00023239"/>
    </source>
</evidence>
<dbReference type="GO" id="GO:0004634">
    <property type="term" value="F:phosphopyruvate hydratase activity"/>
    <property type="evidence" value="ECO:0007669"/>
    <property type="project" value="UniProtKB-UniRule"/>
</dbReference>
<feature type="active site" description="Proton acceptor" evidence="9 10">
    <location>
        <position position="316"/>
    </location>
</feature>
<comment type="caution">
    <text evidence="15">The sequence shown here is derived from an EMBL/GenBank/DDBJ whole genome shotgun (WGS) entry which is preliminary data.</text>
</comment>
<evidence type="ECO:0000256" key="5">
    <source>
        <dbReference type="ARBA" id="ARBA00022525"/>
    </source>
</evidence>
<feature type="binding site" evidence="9">
    <location>
        <position position="367"/>
    </location>
    <ligand>
        <name>(2R)-2-phosphoglycerate</name>
        <dbReference type="ChEBI" id="CHEBI:58289"/>
    </ligand>
</feature>
<feature type="binding site" evidence="11">
    <location>
        <position position="264"/>
    </location>
    <ligand>
        <name>substrate</name>
    </ligand>
</feature>
<dbReference type="InterPro" id="IPR020811">
    <property type="entry name" value="Enolase_N"/>
</dbReference>
<dbReference type="EMBL" id="MGEK01000033">
    <property type="protein sequence ID" value="OGL81112.1"/>
    <property type="molecule type" value="Genomic_DNA"/>
</dbReference>
<protein>
    <recommendedName>
        <fullName evidence="4 9">Enolase</fullName>
        <ecNumber evidence="3 9">4.2.1.11</ecNumber>
    </recommendedName>
    <alternativeName>
        <fullName evidence="9">2-phospho-D-glycerate hydro-lyase</fullName>
    </alternativeName>
    <alternativeName>
        <fullName evidence="9">2-phosphoglycerate dehydratase</fullName>
    </alternativeName>
</protein>
<keyword evidence="5 9" id="KW-0964">Secreted</keyword>
<dbReference type="SMART" id="SM01193">
    <property type="entry name" value="Enolase_N"/>
    <property type="match status" value="1"/>
</dbReference>
<organism evidence="15 16">
    <name type="scientific">Candidatus Uhrbacteria bacterium RIFCSPLOWO2_01_FULL_47_25</name>
    <dbReference type="NCBI Taxonomy" id="1802402"/>
    <lineage>
        <taxon>Bacteria</taxon>
        <taxon>Candidatus Uhriibacteriota</taxon>
    </lineage>
</organism>
<evidence type="ECO:0000256" key="9">
    <source>
        <dbReference type="HAMAP-Rule" id="MF_00318"/>
    </source>
</evidence>
<evidence type="ECO:0000256" key="7">
    <source>
        <dbReference type="ARBA" id="ARBA00023152"/>
    </source>
</evidence>
<dbReference type="InterPro" id="IPR020810">
    <property type="entry name" value="Enolase_C"/>
</dbReference>
<dbReference type="Pfam" id="PF03952">
    <property type="entry name" value="Enolase_N"/>
    <property type="match status" value="1"/>
</dbReference>
<dbReference type="EC" id="4.2.1.11" evidence="3 9"/>
<evidence type="ECO:0000313" key="16">
    <source>
        <dbReference type="Proteomes" id="UP000176846"/>
    </source>
</evidence>
<dbReference type="GO" id="GO:0000015">
    <property type="term" value="C:phosphopyruvate hydratase complex"/>
    <property type="evidence" value="ECO:0007669"/>
    <property type="project" value="InterPro"/>
</dbReference>
<dbReference type="InterPro" id="IPR020809">
    <property type="entry name" value="Enolase_CS"/>
</dbReference>
<proteinExistence type="inferred from homology"/>
<evidence type="ECO:0000256" key="12">
    <source>
        <dbReference type="PIRSR" id="PIRSR001400-3"/>
    </source>
</evidence>
<keyword evidence="6 9" id="KW-0460">Magnesium</keyword>
<evidence type="ECO:0000256" key="10">
    <source>
        <dbReference type="PIRSR" id="PIRSR001400-1"/>
    </source>
</evidence>
<dbReference type="Proteomes" id="UP000176846">
    <property type="component" value="Unassembled WGS sequence"/>
</dbReference>
<comment type="cofactor">
    <cofactor evidence="12">
        <name>Mg(2+)</name>
        <dbReference type="ChEBI" id="CHEBI:18420"/>
    </cofactor>
    <text evidence="12">Mg(2+) is required for catalysis and for stabilizing the dimer.</text>
</comment>
<comment type="function">
    <text evidence="9">Catalyzes the reversible conversion of 2-phosphoglycerate (2-PG) into phosphoenolpyruvate (PEP). It is essential for the degradation of carbohydrates via glycolysis.</text>
</comment>
<dbReference type="GO" id="GO:0000287">
    <property type="term" value="F:magnesium ion binding"/>
    <property type="evidence" value="ECO:0007669"/>
    <property type="project" value="UniProtKB-UniRule"/>
</dbReference>
<evidence type="ECO:0000259" key="14">
    <source>
        <dbReference type="SMART" id="SM01193"/>
    </source>
</evidence>
<comment type="subcellular location">
    <subcellularLocation>
        <location evidence="9">Cytoplasm</location>
    </subcellularLocation>
    <subcellularLocation>
        <location evidence="9">Secreted</location>
    </subcellularLocation>
    <subcellularLocation>
        <location evidence="9">Cell surface</location>
    </subcellularLocation>
    <text evidence="9">Fractions of enolase are present in both the cytoplasm and on the cell surface.</text>
</comment>
<keyword evidence="7 9" id="KW-0324">Glycolysis</keyword>
<reference evidence="15 16" key="1">
    <citation type="journal article" date="2016" name="Nat. Commun.">
        <title>Thousands of microbial genomes shed light on interconnected biogeochemical processes in an aquifer system.</title>
        <authorList>
            <person name="Anantharaman K."/>
            <person name="Brown C.T."/>
            <person name="Hug L.A."/>
            <person name="Sharon I."/>
            <person name="Castelle C.J."/>
            <person name="Probst A.J."/>
            <person name="Thomas B.C."/>
            <person name="Singh A."/>
            <person name="Wilkins M.J."/>
            <person name="Karaoz U."/>
            <person name="Brodie E.L."/>
            <person name="Williams K.H."/>
            <person name="Hubbard S.S."/>
            <person name="Banfield J.F."/>
        </authorList>
    </citation>
    <scope>NUCLEOTIDE SEQUENCE [LARGE SCALE GENOMIC DNA]</scope>
</reference>
<comment type="similarity">
    <text evidence="2 9">Belongs to the enolase family.</text>
</comment>
<dbReference type="InterPro" id="IPR036849">
    <property type="entry name" value="Enolase-like_C_sf"/>
</dbReference>
<dbReference type="PIRSF" id="PIRSF001400">
    <property type="entry name" value="Enolase"/>
    <property type="match status" value="1"/>
</dbReference>
<feature type="binding site" evidence="11">
    <location>
        <begin position="343"/>
        <end position="346"/>
    </location>
    <ligand>
        <name>substrate</name>
    </ligand>
</feature>
<evidence type="ECO:0000313" key="15">
    <source>
        <dbReference type="EMBL" id="OGL81112.1"/>
    </source>
</evidence>
<feature type="binding site" evidence="9">
    <location>
        <position position="316"/>
    </location>
    <ligand>
        <name>(2R)-2-phosphoglycerate</name>
        <dbReference type="ChEBI" id="CHEBI:58289"/>
    </ligand>
</feature>
<dbReference type="PROSITE" id="PS00164">
    <property type="entry name" value="ENOLASE"/>
    <property type="match status" value="1"/>
</dbReference>
<evidence type="ECO:0000256" key="11">
    <source>
        <dbReference type="PIRSR" id="PIRSR001400-2"/>
    </source>
</evidence>
<dbReference type="PANTHER" id="PTHR11902">
    <property type="entry name" value="ENOLASE"/>
    <property type="match status" value="1"/>
</dbReference>
<keyword evidence="9 12" id="KW-0479">Metal-binding</keyword>
<feature type="active site" description="Proton donor" evidence="9 10">
    <location>
        <position position="199"/>
    </location>
</feature>
<feature type="binding site" evidence="9 12">
    <location>
        <position position="291"/>
    </location>
    <ligand>
        <name>Mg(2+)</name>
        <dbReference type="ChEBI" id="CHEBI:18420"/>
    </ligand>
</feature>
<sequence>MSKISSLKARKILDSRGEWTVEVTATAETGETAVFSEPRGKSRGKYEEVSVSTDTAVENIEQVIASAIKGFEVEEQVKIDERLLELDGTETKSALGENAILGASLACARLASVVKKVPLWQHLNELSGLDRPSIKPRLFINIINGGLHAGGNLDFQEYLIIPRADRFMEAVENGINFYRALREYLVKIIGGRASLLGDEGGFAPDFKNNAEPFEVFQKIVYELSLQDKIDFGLDAAASNVRMNNNELTAFYKELYEKHNLWYLEDPFAEDDFDSFAGLLKEWNKGGLIAGDDLTVTNIKRIKQAAEKKSINAVIIKPNQIGTLTETLGAAREARQLGWKVIVSHRSGETNDDFISDLAYGIGADGLKLGAPARGERVAKYNRLLAIEAEE</sequence>
<comment type="catalytic activity">
    <reaction evidence="9">
        <text>(2R)-2-phosphoglycerate = phosphoenolpyruvate + H2O</text>
        <dbReference type="Rhea" id="RHEA:10164"/>
        <dbReference type="ChEBI" id="CHEBI:15377"/>
        <dbReference type="ChEBI" id="CHEBI:58289"/>
        <dbReference type="ChEBI" id="CHEBI:58702"/>
        <dbReference type="EC" id="4.2.1.11"/>
    </reaction>
</comment>
<feature type="binding site" evidence="9 12">
    <location>
        <position position="264"/>
    </location>
    <ligand>
        <name>Mg(2+)</name>
        <dbReference type="ChEBI" id="CHEBI:18420"/>
    </ligand>
</feature>
<dbReference type="GO" id="GO:0009986">
    <property type="term" value="C:cell surface"/>
    <property type="evidence" value="ECO:0007669"/>
    <property type="project" value="UniProtKB-SubCell"/>
</dbReference>
<dbReference type="GO" id="GO:0005576">
    <property type="term" value="C:extracellular region"/>
    <property type="evidence" value="ECO:0007669"/>
    <property type="project" value="UniProtKB-SubCell"/>
</dbReference>
<comment type="cofactor">
    <cofactor evidence="9">
        <name>Mg(2+)</name>
        <dbReference type="ChEBI" id="CHEBI:18420"/>
    </cofactor>
    <text evidence="9">Binds a second Mg(2+) ion via substrate during catalysis.</text>
</comment>
<dbReference type="SMART" id="SM01192">
    <property type="entry name" value="Enolase_C"/>
    <property type="match status" value="1"/>
</dbReference>
<feature type="binding site" evidence="11">
    <location>
        <position position="367"/>
    </location>
    <ligand>
        <name>substrate</name>
    </ligand>
</feature>
<dbReference type="HAMAP" id="MF_00318">
    <property type="entry name" value="Enolase"/>
    <property type="match status" value="1"/>
</dbReference>
<feature type="binding site" evidence="9">
    <location>
        <position position="345"/>
    </location>
    <ligand>
        <name>(2R)-2-phosphoglycerate</name>
        <dbReference type="ChEBI" id="CHEBI:58289"/>
    </ligand>
</feature>
<dbReference type="UniPathway" id="UPA00109">
    <property type="reaction ID" value="UER00187"/>
</dbReference>
<feature type="binding site" evidence="9">
    <location>
        <position position="156"/>
    </location>
    <ligand>
        <name>(2R)-2-phosphoglycerate</name>
        <dbReference type="ChEBI" id="CHEBI:58289"/>
    </ligand>
</feature>
<keyword evidence="8 9" id="KW-0456">Lyase</keyword>
<feature type="binding site" evidence="11">
    <location>
        <position position="157"/>
    </location>
    <ligand>
        <name>substrate</name>
    </ligand>
</feature>
<dbReference type="SUPFAM" id="SSF51604">
    <property type="entry name" value="Enolase C-terminal domain-like"/>
    <property type="match status" value="1"/>
</dbReference>
<dbReference type="Gene3D" id="3.30.390.10">
    <property type="entry name" value="Enolase-like, N-terminal domain"/>
    <property type="match status" value="1"/>
</dbReference>
<name>A0A1F7US37_9BACT</name>
<dbReference type="SUPFAM" id="SSF54826">
    <property type="entry name" value="Enolase N-terminal domain-like"/>
    <property type="match status" value="1"/>
</dbReference>
<evidence type="ECO:0000256" key="6">
    <source>
        <dbReference type="ARBA" id="ARBA00022842"/>
    </source>
</evidence>
<evidence type="ECO:0000259" key="13">
    <source>
        <dbReference type="SMART" id="SM01192"/>
    </source>
</evidence>
<dbReference type="AlphaFoldDB" id="A0A1F7US37"/>
<evidence type="ECO:0000256" key="3">
    <source>
        <dbReference type="ARBA" id="ARBA00012058"/>
    </source>
</evidence>
<dbReference type="InterPro" id="IPR000941">
    <property type="entry name" value="Enolase"/>
</dbReference>
<evidence type="ECO:0000256" key="1">
    <source>
        <dbReference type="ARBA" id="ARBA00005031"/>
    </source>
</evidence>
<gene>
    <name evidence="9" type="primary">eno</name>
    <name evidence="15" type="ORF">A2936_00735</name>
</gene>
<feature type="binding site" evidence="9 12">
    <location>
        <position position="234"/>
    </location>
    <ligand>
        <name>Mg(2+)</name>
        <dbReference type="ChEBI" id="CHEBI:18420"/>
    </ligand>
</feature>
<dbReference type="GO" id="GO:0006096">
    <property type="term" value="P:glycolytic process"/>
    <property type="evidence" value="ECO:0007669"/>
    <property type="project" value="UniProtKB-UniRule"/>
</dbReference>
<evidence type="ECO:0000256" key="4">
    <source>
        <dbReference type="ARBA" id="ARBA00017068"/>
    </source>
</evidence>
<keyword evidence="9" id="KW-0963">Cytoplasm</keyword>
<feature type="domain" description="Enolase C-terminal TIM barrel" evidence="13">
    <location>
        <begin position="132"/>
        <end position="390"/>
    </location>
</feature>
<evidence type="ECO:0000256" key="2">
    <source>
        <dbReference type="ARBA" id="ARBA00009604"/>
    </source>
</evidence>
<feature type="binding site" evidence="11">
    <location>
        <position position="148"/>
    </location>
    <ligand>
        <name>substrate</name>
    </ligand>
</feature>
<dbReference type="PRINTS" id="PR00148">
    <property type="entry name" value="ENOLASE"/>
</dbReference>
<feature type="domain" description="Enolase N-terminal" evidence="14">
    <location>
        <begin position="4"/>
        <end position="123"/>
    </location>
</feature>
<dbReference type="PANTHER" id="PTHR11902:SF1">
    <property type="entry name" value="ENOLASE"/>
    <property type="match status" value="1"/>
</dbReference>
<dbReference type="Pfam" id="PF00113">
    <property type="entry name" value="Enolase_C"/>
    <property type="match status" value="1"/>
</dbReference>
<feature type="binding site" evidence="9">
    <location>
        <position position="346"/>
    </location>
    <ligand>
        <name>(2R)-2-phosphoglycerate</name>
        <dbReference type="ChEBI" id="CHEBI:58289"/>
    </ligand>
</feature>